<dbReference type="SUPFAM" id="SSF53474">
    <property type="entry name" value="alpha/beta-Hydrolases"/>
    <property type="match status" value="1"/>
</dbReference>
<evidence type="ECO:0000313" key="3">
    <source>
        <dbReference type="EMBL" id="AXY73257.1"/>
    </source>
</evidence>
<feature type="domain" description="AB hydrolase-1" evidence="2">
    <location>
        <begin position="37"/>
        <end position="249"/>
    </location>
</feature>
<feature type="signal peptide" evidence="1">
    <location>
        <begin position="1"/>
        <end position="27"/>
    </location>
</feature>
<dbReference type="EMBL" id="CP032157">
    <property type="protein sequence ID" value="AXY73257.1"/>
    <property type="molecule type" value="Genomic_DNA"/>
</dbReference>
<dbReference type="OrthoDB" id="9112061at2"/>
<evidence type="ECO:0000259" key="2">
    <source>
        <dbReference type="Pfam" id="PF12697"/>
    </source>
</evidence>
<sequence>MSSFKLVLSATWLAAIAIFSVSPNANAQSVTKGVKNIVLVHGAFADGSSYAKIIPILQAKGYNVIAVQNPLTALEDDVAATKRAIALMDGPVLLVGHSYGGMVITEAGNDPKVVGLLYICALVPSDGQSVGDVTSAFPPAPGSAEIRPDAEGFLSLTPKGINSFFAQDLPAPERKVVFATQVPWATRATTTKISNAAWKIKPSWYIVGTDDHMVPVALARAESKMIKATTIELNSSHIPMVSQPKKVADFIVAAATTL</sequence>
<keyword evidence="3" id="KW-0378">Hydrolase</keyword>
<dbReference type="AlphaFoldDB" id="A0A3B7MI48"/>
<dbReference type="PANTHER" id="PTHR37017">
    <property type="entry name" value="AB HYDROLASE-1 DOMAIN-CONTAINING PROTEIN-RELATED"/>
    <property type="match status" value="1"/>
</dbReference>
<dbReference type="GO" id="GO:0016787">
    <property type="term" value="F:hydrolase activity"/>
    <property type="evidence" value="ECO:0007669"/>
    <property type="project" value="UniProtKB-KW"/>
</dbReference>
<dbReference type="InterPro" id="IPR000073">
    <property type="entry name" value="AB_hydrolase_1"/>
</dbReference>
<keyword evidence="1" id="KW-0732">Signal</keyword>
<evidence type="ECO:0000256" key="1">
    <source>
        <dbReference type="SAM" id="SignalP"/>
    </source>
</evidence>
<organism evidence="3 4">
    <name type="scientific">Paraflavitalea soli</name>
    <dbReference type="NCBI Taxonomy" id="2315862"/>
    <lineage>
        <taxon>Bacteria</taxon>
        <taxon>Pseudomonadati</taxon>
        <taxon>Bacteroidota</taxon>
        <taxon>Chitinophagia</taxon>
        <taxon>Chitinophagales</taxon>
        <taxon>Chitinophagaceae</taxon>
        <taxon>Paraflavitalea</taxon>
    </lineage>
</organism>
<gene>
    <name evidence="3" type="ORF">D3H65_04370</name>
</gene>
<evidence type="ECO:0000313" key="4">
    <source>
        <dbReference type="Proteomes" id="UP000263900"/>
    </source>
</evidence>
<dbReference type="Pfam" id="PF12697">
    <property type="entry name" value="Abhydrolase_6"/>
    <property type="match status" value="1"/>
</dbReference>
<dbReference type="PANTHER" id="PTHR37017:SF11">
    <property type="entry name" value="ESTERASE_LIPASE_THIOESTERASE DOMAIN-CONTAINING PROTEIN"/>
    <property type="match status" value="1"/>
</dbReference>
<name>A0A3B7MI48_9BACT</name>
<dbReference type="RefSeq" id="WP_119049095.1">
    <property type="nucleotide sequence ID" value="NZ_CP032157.1"/>
</dbReference>
<accession>A0A3B7MI48</accession>
<dbReference type="InterPro" id="IPR052897">
    <property type="entry name" value="Sec-Metab_Biosynth_Hydrolase"/>
</dbReference>
<dbReference type="Gene3D" id="3.40.50.1820">
    <property type="entry name" value="alpha/beta hydrolase"/>
    <property type="match status" value="1"/>
</dbReference>
<protein>
    <submittedName>
        <fullName evidence="3">Alpha/beta hydrolase</fullName>
    </submittedName>
</protein>
<proteinExistence type="predicted"/>
<dbReference type="KEGG" id="pseg:D3H65_04370"/>
<dbReference type="InterPro" id="IPR029058">
    <property type="entry name" value="AB_hydrolase_fold"/>
</dbReference>
<dbReference type="Proteomes" id="UP000263900">
    <property type="component" value="Chromosome"/>
</dbReference>
<feature type="chain" id="PRO_5017798385" evidence="1">
    <location>
        <begin position="28"/>
        <end position="258"/>
    </location>
</feature>
<reference evidence="3 4" key="1">
    <citation type="submission" date="2018-09" db="EMBL/GenBank/DDBJ databases">
        <title>Genome sequencing of strain 6GH32-13.</title>
        <authorList>
            <person name="Weon H.-Y."/>
            <person name="Heo J."/>
            <person name="Kwon S.-W."/>
        </authorList>
    </citation>
    <scope>NUCLEOTIDE SEQUENCE [LARGE SCALE GENOMIC DNA]</scope>
    <source>
        <strain evidence="3 4">5GH32-13</strain>
    </source>
</reference>
<keyword evidence="4" id="KW-1185">Reference proteome</keyword>